<feature type="signal peptide" evidence="1">
    <location>
        <begin position="1"/>
        <end position="22"/>
    </location>
</feature>
<reference evidence="2" key="1">
    <citation type="journal article" date="2023" name="Mol. Phylogenet. Evol.">
        <title>Genome-scale phylogeny and comparative genomics of the fungal order Sordariales.</title>
        <authorList>
            <person name="Hensen N."/>
            <person name="Bonometti L."/>
            <person name="Westerberg I."/>
            <person name="Brannstrom I.O."/>
            <person name="Guillou S."/>
            <person name="Cros-Aarteil S."/>
            <person name="Calhoun S."/>
            <person name="Haridas S."/>
            <person name="Kuo A."/>
            <person name="Mondo S."/>
            <person name="Pangilinan J."/>
            <person name="Riley R."/>
            <person name="LaButti K."/>
            <person name="Andreopoulos B."/>
            <person name="Lipzen A."/>
            <person name="Chen C."/>
            <person name="Yan M."/>
            <person name="Daum C."/>
            <person name="Ng V."/>
            <person name="Clum A."/>
            <person name="Steindorff A."/>
            <person name="Ohm R.A."/>
            <person name="Martin F."/>
            <person name="Silar P."/>
            <person name="Natvig D.O."/>
            <person name="Lalanne C."/>
            <person name="Gautier V."/>
            <person name="Ament-Velasquez S.L."/>
            <person name="Kruys A."/>
            <person name="Hutchinson M.I."/>
            <person name="Powell A.J."/>
            <person name="Barry K."/>
            <person name="Miller A.N."/>
            <person name="Grigoriev I.V."/>
            <person name="Debuchy R."/>
            <person name="Gladieux P."/>
            <person name="Hiltunen Thoren M."/>
            <person name="Johannesson H."/>
        </authorList>
    </citation>
    <scope>NUCLEOTIDE SEQUENCE</scope>
    <source>
        <strain evidence="2">CBS 232.78</strain>
    </source>
</reference>
<evidence type="ECO:0000313" key="3">
    <source>
        <dbReference type="Proteomes" id="UP001285441"/>
    </source>
</evidence>
<feature type="chain" id="PRO_5042163871" description="Ubiquitin 3 binding protein But2 C-terminal domain-containing protein" evidence="1">
    <location>
        <begin position="23"/>
        <end position="204"/>
    </location>
</feature>
<dbReference type="AlphaFoldDB" id="A0AAE0K2T2"/>
<proteinExistence type="predicted"/>
<evidence type="ECO:0000256" key="1">
    <source>
        <dbReference type="SAM" id="SignalP"/>
    </source>
</evidence>
<dbReference type="EMBL" id="JAULSW010000010">
    <property type="protein sequence ID" value="KAK3368560.1"/>
    <property type="molecule type" value="Genomic_DNA"/>
</dbReference>
<sequence length="204" mass="21903">MAKLAVFLAGLVALFAASAASAANPIEPRQCTTTIQAPFDSVQFDMFHPGAPGRSWAPFVEAALNADAEGTGYRNLLRFNPPSTGTCSWVLSLPADQLAAGRLVIQGKPLFAPVLLAFYGVEPGTYQPGDTLADFTIKPGPFGVNAIQPGTQVIHAEPCAQIGGELFLRIPEWITEAQWVFWRQDILPGNVTNSLGIYMQIQQC</sequence>
<evidence type="ECO:0008006" key="4">
    <source>
        <dbReference type="Google" id="ProtNLM"/>
    </source>
</evidence>
<keyword evidence="1" id="KW-0732">Signal</keyword>
<name>A0AAE0K2T2_9PEZI</name>
<gene>
    <name evidence="2" type="ORF">B0H63DRAFT_488701</name>
</gene>
<protein>
    <recommendedName>
        <fullName evidence="4">Ubiquitin 3 binding protein But2 C-terminal domain-containing protein</fullName>
    </recommendedName>
</protein>
<accession>A0AAE0K2T2</accession>
<comment type="caution">
    <text evidence="2">The sequence shown here is derived from an EMBL/GenBank/DDBJ whole genome shotgun (WGS) entry which is preliminary data.</text>
</comment>
<evidence type="ECO:0000313" key="2">
    <source>
        <dbReference type="EMBL" id="KAK3368560.1"/>
    </source>
</evidence>
<organism evidence="2 3">
    <name type="scientific">Podospora didyma</name>
    <dbReference type="NCBI Taxonomy" id="330526"/>
    <lineage>
        <taxon>Eukaryota</taxon>
        <taxon>Fungi</taxon>
        <taxon>Dikarya</taxon>
        <taxon>Ascomycota</taxon>
        <taxon>Pezizomycotina</taxon>
        <taxon>Sordariomycetes</taxon>
        <taxon>Sordariomycetidae</taxon>
        <taxon>Sordariales</taxon>
        <taxon>Podosporaceae</taxon>
        <taxon>Podospora</taxon>
    </lineage>
</organism>
<keyword evidence="3" id="KW-1185">Reference proteome</keyword>
<dbReference type="Proteomes" id="UP001285441">
    <property type="component" value="Unassembled WGS sequence"/>
</dbReference>
<reference evidence="2" key="2">
    <citation type="submission" date="2023-06" db="EMBL/GenBank/DDBJ databases">
        <authorList>
            <consortium name="Lawrence Berkeley National Laboratory"/>
            <person name="Haridas S."/>
            <person name="Hensen N."/>
            <person name="Bonometti L."/>
            <person name="Westerberg I."/>
            <person name="Brannstrom I.O."/>
            <person name="Guillou S."/>
            <person name="Cros-Aarteil S."/>
            <person name="Calhoun S."/>
            <person name="Kuo A."/>
            <person name="Mondo S."/>
            <person name="Pangilinan J."/>
            <person name="Riley R."/>
            <person name="LaButti K."/>
            <person name="Andreopoulos B."/>
            <person name="Lipzen A."/>
            <person name="Chen C."/>
            <person name="Yanf M."/>
            <person name="Daum C."/>
            <person name="Ng V."/>
            <person name="Clum A."/>
            <person name="Steindorff A."/>
            <person name="Ohm R."/>
            <person name="Martin F."/>
            <person name="Silar P."/>
            <person name="Natvig D."/>
            <person name="Lalanne C."/>
            <person name="Gautier V."/>
            <person name="Ament-velasquez S.L."/>
            <person name="Kruys A."/>
            <person name="Hutchinson M.I."/>
            <person name="Powell A.J."/>
            <person name="Barry K."/>
            <person name="Miller A.N."/>
            <person name="Grigoriev I.V."/>
            <person name="Debuchy R."/>
            <person name="Gladieux P."/>
            <person name="Thoren M.H."/>
            <person name="Johannesson H."/>
        </authorList>
    </citation>
    <scope>NUCLEOTIDE SEQUENCE</scope>
    <source>
        <strain evidence="2">CBS 232.78</strain>
    </source>
</reference>